<protein>
    <submittedName>
        <fullName evidence="1">Uncharacterized protein</fullName>
    </submittedName>
</protein>
<comment type="caution">
    <text evidence="1">The sequence shown here is derived from an EMBL/GenBank/DDBJ whole genome shotgun (WGS) entry which is preliminary data.</text>
</comment>
<organism evidence="1 2">
    <name type="scientific">Cotesia glomerata</name>
    <name type="common">Lepidopteran parasitic wasp</name>
    <name type="synonym">Apanteles glomeratus</name>
    <dbReference type="NCBI Taxonomy" id="32391"/>
    <lineage>
        <taxon>Eukaryota</taxon>
        <taxon>Metazoa</taxon>
        <taxon>Ecdysozoa</taxon>
        <taxon>Arthropoda</taxon>
        <taxon>Hexapoda</taxon>
        <taxon>Insecta</taxon>
        <taxon>Pterygota</taxon>
        <taxon>Neoptera</taxon>
        <taxon>Endopterygota</taxon>
        <taxon>Hymenoptera</taxon>
        <taxon>Apocrita</taxon>
        <taxon>Ichneumonoidea</taxon>
        <taxon>Braconidae</taxon>
        <taxon>Microgastrinae</taxon>
        <taxon>Cotesia</taxon>
    </lineage>
</organism>
<gene>
    <name evidence="1" type="ORF">KQX54_004814</name>
</gene>
<keyword evidence="2" id="KW-1185">Reference proteome</keyword>
<dbReference type="AlphaFoldDB" id="A0AAV7IL89"/>
<name>A0AAV7IL89_COTGL</name>
<accession>A0AAV7IL89</accession>
<dbReference type="EMBL" id="JAHXZJ010000002">
    <property type="protein sequence ID" value="KAH0563701.1"/>
    <property type="molecule type" value="Genomic_DNA"/>
</dbReference>
<evidence type="ECO:0000313" key="1">
    <source>
        <dbReference type="EMBL" id="KAH0563701.1"/>
    </source>
</evidence>
<dbReference type="Proteomes" id="UP000826195">
    <property type="component" value="Unassembled WGS sequence"/>
</dbReference>
<proteinExistence type="predicted"/>
<sequence>MRWRIKLNEYDYNIIYKPGRINSNADALSRNPSDNVQLPTANAETLVSPRRQEQVLVCADNSPVTDFDVDIEYEAIISTCFSASEELVQENSKRNNNDAVDCISDLNNLPVRFVGVPVQCPIPGRLQGLTAVQQVMTTNPISATGEYHHWIQSPAQPTQTIENPPETTSISSSFTYSKDFLALRKDHLVHFIPSNYEFISETSKELLEQDRFSIDSIKEIPVNVGEAVALKHGQYYVFHLAVKENPSAPNDLDPISWCTLEQTLKSTFSTQGYTITICTNEIQFPSKPEQTLIL</sequence>
<evidence type="ECO:0000313" key="2">
    <source>
        <dbReference type="Proteomes" id="UP000826195"/>
    </source>
</evidence>
<reference evidence="1 2" key="1">
    <citation type="journal article" date="2021" name="J. Hered.">
        <title>A chromosome-level genome assembly of the parasitoid wasp, Cotesia glomerata (Hymenoptera: Braconidae).</title>
        <authorList>
            <person name="Pinto B.J."/>
            <person name="Weis J.J."/>
            <person name="Gamble T."/>
            <person name="Ode P.J."/>
            <person name="Paul R."/>
            <person name="Zaspel J.M."/>
        </authorList>
    </citation>
    <scope>NUCLEOTIDE SEQUENCE [LARGE SCALE GENOMIC DNA]</scope>
    <source>
        <strain evidence="1">CgM1</strain>
    </source>
</reference>